<dbReference type="Gramene" id="HORVU.MOREX.r3.6HG0538580.1">
    <property type="protein sequence ID" value="HORVU.MOREX.r3.6HG0538580.1"/>
    <property type="gene ID" value="HORVU.MOREX.r3.6HG0538580"/>
</dbReference>
<dbReference type="PANTHER" id="PTHR33463:SF103">
    <property type="entry name" value="NB-ARC DOMAIN-CONTAINING PROTEIN"/>
    <property type="match status" value="1"/>
</dbReference>
<dbReference type="InterPro" id="IPR032675">
    <property type="entry name" value="LRR_dom_sf"/>
</dbReference>
<accession>A0A8I6YNC5</accession>
<reference evidence="3" key="1">
    <citation type="journal article" date="2012" name="Nature">
        <title>A physical, genetic and functional sequence assembly of the barley genome.</title>
        <authorList>
            <consortium name="The International Barley Genome Sequencing Consortium"/>
            <person name="Mayer K.F."/>
            <person name="Waugh R."/>
            <person name="Brown J.W."/>
            <person name="Schulman A."/>
            <person name="Langridge P."/>
            <person name="Platzer M."/>
            <person name="Fincher G.B."/>
            <person name="Muehlbauer G.J."/>
            <person name="Sato K."/>
            <person name="Close T.J."/>
            <person name="Wise R.P."/>
            <person name="Stein N."/>
        </authorList>
    </citation>
    <scope>NUCLEOTIDE SEQUENCE [LARGE SCALE GENOMIC DNA]</scope>
    <source>
        <strain evidence="3">cv. Morex</strain>
    </source>
</reference>
<evidence type="ECO:0000259" key="1">
    <source>
        <dbReference type="Pfam" id="PF23247"/>
    </source>
</evidence>
<dbReference type="SUPFAM" id="SSF52047">
    <property type="entry name" value="RNI-like"/>
    <property type="match status" value="1"/>
</dbReference>
<keyword evidence="3" id="KW-1185">Reference proteome</keyword>
<dbReference type="InterPro" id="IPR050905">
    <property type="entry name" value="Plant_NBS-LRR"/>
</dbReference>
<evidence type="ECO:0000313" key="3">
    <source>
        <dbReference type="Proteomes" id="UP000011116"/>
    </source>
</evidence>
<dbReference type="InterPro" id="IPR057135">
    <property type="entry name" value="At4g27190-like_LRR"/>
</dbReference>
<proteinExistence type="predicted"/>
<dbReference type="Pfam" id="PF23247">
    <property type="entry name" value="LRR_RPS2"/>
    <property type="match status" value="1"/>
</dbReference>
<sequence>MTRHFEKIIHVDCSLWKNRRTMQRAIAEALNLHHLMYTFDARDEEDDFRGVDDNSRAVINSVGSAINRCLINKRFLMIFHYGGDENIDLTESGVPFFGEGKLLWTKHGRFQFSRKELKVMSSSVNIRMYITPDQGIYIRPQVRALLHKEAAEVMGYTSMDEIKPSIVVDCFLYSLLLTKEVRGKSISVDYGWATHACNYWICDGILDGIVRAWEVGNALCGVIPPLGYFPDETAVLVSWLDRNKKPYEGWNSITSNKQAAQNISVVHVNATSYFLTFEGDSQPEELQNDMFQLASNLRVLKLCKCSFDFSSPPFRCCQNLRFLWLDHCTNTGKEHQEGACFPDLLVLDLRCTDYVLLPRMIELMTNLRELNTKGVSWRTISHAWKKLQNLHKLRLTEFSDVITVDNCSAIDMMNLELLDFSGNTHMESLPEMSSARSLKVLVVDGCSNLKHVSLEGVPSQLESFSFDGYGPAENWGHPIQLPRKESRPKSCVEPMEEAKVSRISLEGCARLHSIFLRALFNLKELDMSGTAIKTIDLGAMDVPRLKKLFLQGCEQLHSLVWDGLNPTLEVLHVDTNRGMTRSGFCCGEQRSVDFEACICFTDGRFLWLPIKALYARIRREDSRHTRRIFLSPREYAFSSGYSKVHLHISSSITKSIGEIPPSQEDHIPMVPFLHYKDVVVRAKDITCLSLVSDCQQLHPLDCHIEIGKGSHDLETMLMDSGSFSWCVRSMHVHDNSSVTTIPHTSADWGNLKWCRAERCPKMLALFTSGLQHFRSLRTLSASDLRMAYCILGRGLNNIGKYIFEALQYIYLHNCPRLVFVIPISTFTLPSLETLHIAYCSKLQHVFPLDDKHSEEIASGVTFNNLKHIKLYHLHSLEQICEARLTAPSLETISLRDCWGLRRLPAIGSKLPMVDCENDWWERLEWDGLEANHDPSLFQTRHSNYYKKTLPRVSVLR</sequence>
<dbReference type="SUPFAM" id="SSF52058">
    <property type="entry name" value="L domain-like"/>
    <property type="match status" value="1"/>
</dbReference>
<evidence type="ECO:0000313" key="2">
    <source>
        <dbReference type="EnsemblPlants" id="HORVU.MOREX.r3.6HG0538580.1"/>
    </source>
</evidence>
<protein>
    <recommendedName>
        <fullName evidence="1">Disease resistance protein At4g27190-like leucine-rich repeats domain-containing protein</fullName>
    </recommendedName>
</protein>
<reference evidence="2" key="3">
    <citation type="submission" date="2022-01" db="UniProtKB">
        <authorList>
            <consortium name="EnsemblPlants"/>
        </authorList>
    </citation>
    <scope>IDENTIFICATION</scope>
    <source>
        <strain evidence="2">subsp. vulgare</strain>
    </source>
</reference>
<reference evidence="2" key="2">
    <citation type="submission" date="2020-10" db="EMBL/GenBank/DDBJ databases">
        <authorList>
            <person name="Scholz U."/>
            <person name="Mascher M."/>
            <person name="Fiebig A."/>
        </authorList>
    </citation>
    <scope>NUCLEOTIDE SEQUENCE [LARGE SCALE GENOMIC DNA]</scope>
    <source>
        <strain evidence="2">cv. Morex</strain>
    </source>
</reference>
<name>A0A8I6YNC5_HORVV</name>
<organism evidence="2 3">
    <name type="scientific">Hordeum vulgare subsp. vulgare</name>
    <name type="common">Domesticated barley</name>
    <dbReference type="NCBI Taxonomy" id="112509"/>
    <lineage>
        <taxon>Eukaryota</taxon>
        <taxon>Viridiplantae</taxon>
        <taxon>Streptophyta</taxon>
        <taxon>Embryophyta</taxon>
        <taxon>Tracheophyta</taxon>
        <taxon>Spermatophyta</taxon>
        <taxon>Magnoliopsida</taxon>
        <taxon>Liliopsida</taxon>
        <taxon>Poales</taxon>
        <taxon>Poaceae</taxon>
        <taxon>BOP clade</taxon>
        <taxon>Pooideae</taxon>
        <taxon>Triticodae</taxon>
        <taxon>Triticeae</taxon>
        <taxon>Hordeinae</taxon>
        <taxon>Hordeum</taxon>
    </lineage>
</organism>
<dbReference type="Gene3D" id="3.80.10.10">
    <property type="entry name" value="Ribonuclease Inhibitor"/>
    <property type="match status" value="3"/>
</dbReference>
<dbReference type="AlphaFoldDB" id="A0A8I6YNC5"/>
<dbReference type="Proteomes" id="UP000011116">
    <property type="component" value="Chromosome 6H"/>
</dbReference>
<dbReference type="EnsemblPlants" id="HORVU.MOREX.r3.6HG0538580.1">
    <property type="protein sequence ID" value="HORVU.MOREX.r3.6HG0538580.1"/>
    <property type="gene ID" value="HORVU.MOREX.r3.6HG0538580"/>
</dbReference>
<feature type="domain" description="Disease resistance protein At4g27190-like leucine-rich repeats" evidence="1">
    <location>
        <begin position="801"/>
        <end position="903"/>
    </location>
</feature>
<dbReference type="PANTHER" id="PTHR33463">
    <property type="entry name" value="NB-ARC DOMAIN-CONTAINING PROTEIN-RELATED"/>
    <property type="match status" value="1"/>
</dbReference>